<organism evidence="2 3">
    <name type="scientific">Clostridium brassicae</name>
    <dbReference type="NCBI Taxonomy" id="2999072"/>
    <lineage>
        <taxon>Bacteria</taxon>
        <taxon>Bacillati</taxon>
        <taxon>Bacillota</taxon>
        <taxon>Clostridia</taxon>
        <taxon>Eubacteriales</taxon>
        <taxon>Clostridiaceae</taxon>
        <taxon>Clostridium</taxon>
    </lineage>
</organism>
<keyword evidence="2" id="KW-0378">Hydrolase</keyword>
<evidence type="ECO:0000313" key="3">
    <source>
        <dbReference type="Proteomes" id="UP001144612"/>
    </source>
</evidence>
<dbReference type="EMBL" id="JAPQFJ010000005">
    <property type="protein sequence ID" value="MCY6958295.1"/>
    <property type="molecule type" value="Genomic_DNA"/>
</dbReference>
<name>A0ABT4D7Q6_9CLOT</name>
<dbReference type="Proteomes" id="UP001144612">
    <property type="component" value="Unassembled WGS sequence"/>
</dbReference>
<dbReference type="RefSeq" id="WP_268060709.1">
    <property type="nucleotide sequence ID" value="NZ_JAPQFJ010000005.1"/>
</dbReference>
<dbReference type="SUPFAM" id="SSF52540">
    <property type="entry name" value="P-loop containing nucleoside triphosphate hydrolases"/>
    <property type="match status" value="1"/>
</dbReference>
<keyword evidence="3" id="KW-1185">Reference proteome</keyword>
<keyword evidence="2" id="KW-0067">ATP-binding</keyword>
<keyword evidence="2" id="KW-0347">Helicase</keyword>
<dbReference type="InterPro" id="IPR014001">
    <property type="entry name" value="Helicase_ATP-bd"/>
</dbReference>
<dbReference type="Pfam" id="PF09848">
    <property type="entry name" value="SLFN-g3_helicase"/>
    <property type="match status" value="1"/>
</dbReference>
<keyword evidence="2" id="KW-0547">Nucleotide-binding</keyword>
<evidence type="ECO:0000259" key="1">
    <source>
        <dbReference type="PROSITE" id="PS51192"/>
    </source>
</evidence>
<dbReference type="GO" id="GO:0004386">
    <property type="term" value="F:helicase activity"/>
    <property type="evidence" value="ECO:0007669"/>
    <property type="project" value="UniProtKB-KW"/>
</dbReference>
<feature type="domain" description="Helicase ATP-binding" evidence="1">
    <location>
        <begin position="14"/>
        <end position="158"/>
    </location>
</feature>
<dbReference type="PROSITE" id="PS51192">
    <property type="entry name" value="HELICASE_ATP_BIND_1"/>
    <property type="match status" value="1"/>
</dbReference>
<accession>A0ABT4D7Q6</accession>
<evidence type="ECO:0000313" key="2">
    <source>
        <dbReference type="EMBL" id="MCY6958295.1"/>
    </source>
</evidence>
<proteinExistence type="predicted"/>
<reference evidence="2" key="1">
    <citation type="submission" date="2022-12" db="EMBL/GenBank/DDBJ databases">
        <title>Clostridium sp. nov., isolated from industrial wastewater.</title>
        <authorList>
            <person name="Jiayan W."/>
        </authorList>
    </citation>
    <scope>NUCLEOTIDE SEQUENCE</scope>
    <source>
        <strain evidence="2">ZC22-4</strain>
    </source>
</reference>
<comment type="caution">
    <text evidence="2">The sequence shown here is derived from an EMBL/GenBank/DDBJ whole genome shotgun (WGS) entry which is preliminary data.</text>
</comment>
<dbReference type="InterPro" id="IPR018647">
    <property type="entry name" value="SLFN_3-like_DNA/RNA_helicase"/>
</dbReference>
<gene>
    <name evidence="2" type="ORF">OW729_06725</name>
</gene>
<protein>
    <submittedName>
        <fullName evidence="2">DEAD/DEAH box helicase</fullName>
    </submittedName>
</protein>
<dbReference type="InterPro" id="IPR027417">
    <property type="entry name" value="P-loop_NTPase"/>
</dbReference>
<sequence>MSKQFITDIIKEEYKKWLKDNIVLIEAGTGCGKSYFIKNELNTYCMSTGQNILYLTNRDTLKEQVKNDIGNFTNITIKNYQKIESFMLNGTLKLDNYDYVVCDEAHYFFTDASFSRTTDLFLTELLKDDTVCKIFMTATPWLLKLYIEKEKFKIDYDYILRTDYSYLNKIVAFNTYETIDSIIEEIPQDEQIIFFSSAKKALEISKKYNGTFICSKRNKDGLWNKYIESKKEKNEKGEEVIIETENYKEIQSIIQNGTFKNHILCTTTALDNGVNIKENTPVKHIIIDILDRDEFIQCLGRKRVSEGEKINLYFYGWKNDGRRINGFKKKIGDSINKANLLFNEGEEIYVNTKFKNDRFTDGRIIDDVTINGELHKRVNKCVYLKYKNDLTLYDSLVGKNYKLNFKSIIATNLKIKSDNIIEWETKDISQTFEEFLDSIVGIKMFKEEQKILKERFGEYGLKARSLGINTLNGYIKDKKLPFIIKTDERKSYRDDNGKVKKEKSHWILGKIIF</sequence>
<dbReference type="Gene3D" id="3.40.50.300">
    <property type="entry name" value="P-loop containing nucleotide triphosphate hydrolases"/>
    <property type="match status" value="2"/>
</dbReference>
<dbReference type="SMART" id="SM00487">
    <property type="entry name" value="DEXDc"/>
    <property type="match status" value="1"/>
</dbReference>